<dbReference type="PANTHER" id="PTHR45620:SF42">
    <property type="entry name" value="G-PROTEIN COUPLED RECEPTOR SEB-2"/>
    <property type="match status" value="1"/>
</dbReference>
<keyword evidence="4" id="KW-0472">Membrane</keyword>
<feature type="non-terminal residue" evidence="5">
    <location>
        <position position="1"/>
    </location>
</feature>
<keyword evidence="5" id="KW-0675">Receptor</keyword>
<sequence length="133" mass="15165">KAVRAVIILFPLFGTQFLLGVYRKPQLCGAWEVYQYFNRTTDALQGCFVALLFCYLSGEVQTHVARSFDRVKLRYKIARESSLRRSTRTSIRMYAFGNSQDPNVSLQAQDARAALKREQGYALTEPTRMTQAG</sequence>
<dbReference type="InterPro" id="IPR050332">
    <property type="entry name" value="GPCR_2"/>
</dbReference>
<dbReference type="GO" id="GO:0004930">
    <property type="term" value="F:G protein-coupled receptor activity"/>
    <property type="evidence" value="ECO:0007669"/>
    <property type="project" value="InterPro"/>
</dbReference>
<dbReference type="EMBL" id="ABJB010698469">
    <property type="status" value="NOT_ANNOTATED_CDS"/>
    <property type="molecule type" value="Genomic_DNA"/>
</dbReference>
<dbReference type="OrthoDB" id="16753at2759"/>
<gene>
    <name evidence="5" type="ORF">IscW_ISCW004902</name>
</gene>
<evidence type="ECO:0000313" key="7">
    <source>
        <dbReference type="Proteomes" id="UP000001555"/>
    </source>
</evidence>
<keyword evidence="2" id="KW-0812">Transmembrane</keyword>
<dbReference type="InterPro" id="IPR000832">
    <property type="entry name" value="GPCR_2_secretin-like"/>
</dbReference>
<dbReference type="PANTHER" id="PTHR45620">
    <property type="entry name" value="PDF RECEPTOR-LIKE PROTEIN-RELATED"/>
    <property type="match status" value="1"/>
</dbReference>
<evidence type="ECO:0000256" key="4">
    <source>
        <dbReference type="ARBA" id="ARBA00023136"/>
    </source>
</evidence>
<dbReference type="EMBL" id="ABJB011087369">
    <property type="status" value="NOT_ANNOTATED_CDS"/>
    <property type="molecule type" value="Genomic_DNA"/>
</dbReference>
<dbReference type="InterPro" id="IPR017983">
    <property type="entry name" value="GPCR_2_secretin-like_CS"/>
</dbReference>
<keyword evidence="7" id="KW-1185">Reference proteome</keyword>
<evidence type="ECO:0000256" key="1">
    <source>
        <dbReference type="ARBA" id="ARBA00004141"/>
    </source>
</evidence>
<dbReference type="EMBL" id="ABJB010173410">
    <property type="status" value="NOT_ANNOTATED_CDS"/>
    <property type="molecule type" value="Genomic_DNA"/>
</dbReference>
<dbReference type="AlphaFoldDB" id="B7PHB7"/>
<organism>
    <name type="scientific">Ixodes scapularis</name>
    <name type="common">Black-legged tick</name>
    <name type="synonym">Deer tick</name>
    <dbReference type="NCBI Taxonomy" id="6945"/>
    <lineage>
        <taxon>Eukaryota</taxon>
        <taxon>Metazoa</taxon>
        <taxon>Ecdysozoa</taxon>
        <taxon>Arthropoda</taxon>
        <taxon>Chelicerata</taxon>
        <taxon>Arachnida</taxon>
        <taxon>Acari</taxon>
        <taxon>Parasitiformes</taxon>
        <taxon>Ixodida</taxon>
        <taxon>Ixodoidea</taxon>
        <taxon>Ixodidae</taxon>
        <taxon>Ixodinae</taxon>
        <taxon>Ixodes</taxon>
    </lineage>
</organism>
<dbReference type="VEuPathDB" id="VectorBase:ISCW004902"/>
<dbReference type="EMBL" id="ABJB011072652">
    <property type="status" value="NOT_ANNOTATED_CDS"/>
    <property type="molecule type" value="Genomic_DNA"/>
</dbReference>
<evidence type="ECO:0000256" key="2">
    <source>
        <dbReference type="ARBA" id="ARBA00022692"/>
    </source>
</evidence>
<name>B7PHB7_IXOSC</name>
<dbReference type="EnsemblMetazoa" id="ISCW004902-RA">
    <property type="protein sequence ID" value="ISCW004902-PA"/>
    <property type="gene ID" value="ISCW004902"/>
</dbReference>
<dbReference type="EMBL" id="ABJB010310149">
    <property type="status" value="NOT_ANNOTATED_CDS"/>
    <property type="molecule type" value="Genomic_DNA"/>
</dbReference>
<dbReference type="Gene3D" id="1.20.1070.10">
    <property type="entry name" value="Rhodopsin 7-helix transmembrane proteins"/>
    <property type="match status" value="1"/>
</dbReference>
<keyword evidence="3" id="KW-1133">Transmembrane helix</keyword>
<dbReference type="EMBL" id="ABJB010570913">
    <property type="status" value="NOT_ANNOTATED_CDS"/>
    <property type="molecule type" value="Genomic_DNA"/>
</dbReference>
<dbReference type="Proteomes" id="UP000001555">
    <property type="component" value="Unassembled WGS sequence"/>
</dbReference>
<dbReference type="PROSITE" id="PS00650">
    <property type="entry name" value="G_PROTEIN_RECEP_F2_2"/>
    <property type="match status" value="1"/>
</dbReference>
<evidence type="ECO:0000313" key="5">
    <source>
        <dbReference type="EMBL" id="EEC05989.1"/>
    </source>
</evidence>
<dbReference type="STRING" id="6945.B7PHB7"/>
<reference evidence="5 7" key="1">
    <citation type="submission" date="2008-03" db="EMBL/GenBank/DDBJ databases">
        <title>Annotation of Ixodes scapularis.</title>
        <authorList>
            <consortium name="Ixodes scapularis Genome Project Consortium"/>
            <person name="Caler E."/>
            <person name="Hannick L.I."/>
            <person name="Bidwell S."/>
            <person name="Joardar V."/>
            <person name="Thiagarajan M."/>
            <person name="Amedeo P."/>
            <person name="Galinsky K.J."/>
            <person name="Schobel S."/>
            <person name="Inman J."/>
            <person name="Hostetler J."/>
            <person name="Miller J."/>
            <person name="Hammond M."/>
            <person name="Megy K."/>
            <person name="Lawson D."/>
            <person name="Kodira C."/>
            <person name="Sutton G."/>
            <person name="Meyer J."/>
            <person name="Hill C.A."/>
            <person name="Birren B."/>
            <person name="Nene V."/>
            <person name="Collins F."/>
            <person name="Alarcon-Chaidez F."/>
            <person name="Wikel S."/>
            <person name="Strausberg R."/>
        </authorList>
    </citation>
    <scope>NUCLEOTIDE SEQUENCE [LARGE SCALE GENOMIC DNA]</scope>
    <source>
        <strain evidence="7">Wikel</strain>
        <strain evidence="5">Wikel colony</strain>
    </source>
</reference>
<evidence type="ECO:0000256" key="3">
    <source>
        <dbReference type="ARBA" id="ARBA00022989"/>
    </source>
</evidence>
<evidence type="ECO:0000313" key="6">
    <source>
        <dbReference type="EnsemblMetazoa" id="ISCW004902-PA"/>
    </source>
</evidence>
<dbReference type="PRINTS" id="PR00249">
    <property type="entry name" value="GPCRSECRETIN"/>
</dbReference>
<proteinExistence type="predicted"/>
<dbReference type="VEuPathDB" id="VectorBase:ISCP_019265"/>
<reference evidence="6" key="2">
    <citation type="submission" date="2020-05" db="UniProtKB">
        <authorList>
            <consortium name="EnsemblMetazoa"/>
        </authorList>
    </citation>
    <scope>IDENTIFICATION</scope>
    <source>
        <strain evidence="6">wikel</strain>
    </source>
</reference>
<dbReference type="VEuPathDB" id="VectorBase:ISCI004902"/>
<dbReference type="EMBL" id="ABJB010892340">
    <property type="status" value="NOT_ANNOTATED_CDS"/>
    <property type="molecule type" value="Genomic_DNA"/>
</dbReference>
<protein>
    <submittedName>
        <fullName evidence="5 6">Calcitonin receptor, putative</fullName>
    </submittedName>
</protein>
<dbReference type="PaxDb" id="6945-B7PHB7"/>
<dbReference type="EMBL" id="DS711942">
    <property type="protein sequence ID" value="EEC05989.1"/>
    <property type="molecule type" value="Genomic_DNA"/>
</dbReference>
<dbReference type="EMBL" id="ABJB010520035">
    <property type="status" value="NOT_ANNOTATED_CDS"/>
    <property type="molecule type" value="Genomic_DNA"/>
</dbReference>
<dbReference type="GO" id="GO:0016020">
    <property type="term" value="C:membrane"/>
    <property type="evidence" value="ECO:0007669"/>
    <property type="project" value="UniProtKB-SubCell"/>
</dbReference>
<dbReference type="HOGENOM" id="CLU_1911875_0_0_1"/>
<comment type="subcellular location">
    <subcellularLocation>
        <location evidence="1">Membrane</location>
        <topology evidence="1">Multi-pass membrane protein</topology>
    </subcellularLocation>
</comment>
<accession>B7PHB7</accession>